<dbReference type="SUPFAM" id="SSF55608">
    <property type="entry name" value="Homing endonucleases"/>
    <property type="match status" value="1"/>
</dbReference>
<dbReference type="AlphaFoldDB" id="A0A7S8WV17"/>
<dbReference type="EMBL" id="MT479166">
    <property type="protein sequence ID" value="QPF23647.1"/>
    <property type="molecule type" value="Genomic_DNA"/>
</dbReference>
<gene>
    <name evidence="3" type="primary">orf252</name>
</gene>
<feature type="domain" description="Homing endonuclease LAGLIDADG" evidence="2">
    <location>
        <begin position="57"/>
        <end position="233"/>
    </location>
</feature>
<dbReference type="InterPro" id="IPR004860">
    <property type="entry name" value="LAGLIDADG_dom"/>
</dbReference>
<keyword evidence="3" id="KW-0378">Hydrolase</keyword>
<evidence type="ECO:0000259" key="2">
    <source>
        <dbReference type="Pfam" id="PF03161"/>
    </source>
</evidence>
<accession>A0A7S8WV17</accession>
<keyword evidence="3" id="KW-0496">Mitochondrion</keyword>
<name>A0A7S8WV17_TRACO</name>
<evidence type="ECO:0000256" key="1">
    <source>
        <dbReference type="ARBA" id="ARBA00002670"/>
    </source>
</evidence>
<geneLocation type="mitochondrion" evidence="3"/>
<evidence type="ECO:0000313" key="3">
    <source>
        <dbReference type="EMBL" id="QPF23647.1"/>
    </source>
</evidence>
<protein>
    <submittedName>
        <fullName evidence="3">LAGLIDADG endonuclease</fullName>
    </submittedName>
</protein>
<dbReference type="GO" id="GO:0004519">
    <property type="term" value="F:endonuclease activity"/>
    <property type="evidence" value="ECO:0007669"/>
    <property type="project" value="UniProtKB-KW"/>
</dbReference>
<sequence>MIECLKWFYFNTNFFNDCNISSILLISSKRLNFFYRSFFTCKTSSERIGPHNIDIISMIIGSLLGDSHLEKRKQGIGTRIKFEQSSDNVEYLMWFHSYLSKRGYCNTNKPKLKKRIRKNGTIYYHYAINSFTFSSLNWIHDMFYKEIEGKYIKIIPKNIEQFLTPISLALWFMDDGSKLGNGAKIATNCFTKTELENLCQIFKNKFNITVTVQSGGMNKGYTLYISTKSMVTFSNIVKPYMLPSLYYKLGKY</sequence>
<keyword evidence="3" id="KW-0540">Nuclease</keyword>
<keyword evidence="3" id="KW-0255">Endonuclease</keyword>
<comment type="function">
    <text evidence="1">Mitochondrial DNA endonuclease involved in intron homing.</text>
</comment>
<dbReference type="RefSeq" id="YP_010044406.1">
    <property type="nucleotide sequence ID" value="NC_054272.1"/>
</dbReference>
<reference evidence="3" key="1">
    <citation type="journal article" name="Sci. Rep.">
        <title>Comparative mitochondrial genome analysis reveals intron dynamics and gene rearrangements in two Trametes species.</title>
        <authorList>
            <person name="Chen C."/>
            <person name="Li Q."/>
            <person name="Fu R."/>
            <person name="Wang J."/>
            <person name="Deng G."/>
            <person name="Chen X."/>
            <person name="Lu D."/>
        </authorList>
    </citation>
    <scope>NUCLEOTIDE SEQUENCE</scope>
</reference>
<dbReference type="InterPro" id="IPR027434">
    <property type="entry name" value="Homing_endonucl"/>
</dbReference>
<proteinExistence type="predicted"/>
<organism evidence="3">
    <name type="scientific">Trametes coccinea</name>
    <name type="common">Orange bracket</name>
    <name type="synonym">Pycnoporus coccineus</name>
    <dbReference type="NCBI Taxonomy" id="158605"/>
    <lineage>
        <taxon>Eukaryota</taxon>
        <taxon>Fungi</taxon>
        <taxon>Dikarya</taxon>
        <taxon>Basidiomycota</taxon>
        <taxon>Agaricomycotina</taxon>
        <taxon>Agaricomycetes</taxon>
        <taxon>Polyporales</taxon>
        <taxon>Polyporaceae</taxon>
        <taxon>Trametes</taxon>
    </lineage>
</organism>
<dbReference type="Pfam" id="PF03161">
    <property type="entry name" value="LAGLIDADG_2"/>
    <property type="match status" value="1"/>
</dbReference>
<dbReference type="Gene3D" id="3.10.28.10">
    <property type="entry name" value="Homing endonucleases"/>
    <property type="match status" value="2"/>
</dbReference>
<dbReference type="GeneID" id="63653011"/>